<feature type="coiled-coil region" evidence="1">
    <location>
        <begin position="71"/>
        <end position="98"/>
    </location>
</feature>
<accession>A0ABY5PQ21</accession>
<dbReference type="Proteomes" id="UP001057738">
    <property type="component" value="Chromosome"/>
</dbReference>
<dbReference type="InterPro" id="IPR011335">
    <property type="entry name" value="Restrct_endonuc-II-like"/>
</dbReference>
<dbReference type="RefSeq" id="WP_257854654.1">
    <property type="nucleotide sequence ID" value="NZ_CP102514.1"/>
</dbReference>
<evidence type="ECO:0000256" key="2">
    <source>
        <dbReference type="SAM" id="MobiDB-lite"/>
    </source>
</evidence>
<evidence type="ECO:0000256" key="1">
    <source>
        <dbReference type="SAM" id="Coils"/>
    </source>
</evidence>
<dbReference type="InterPro" id="IPR052906">
    <property type="entry name" value="Type_IV_Methyl-Rstrct_Enzyme"/>
</dbReference>
<keyword evidence="4" id="KW-0255">Endonuclease</keyword>
<keyword evidence="4" id="KW-0540">Nuclease</keyword>
<dbReference type="GeneID" id="95572211"/>
<dbReference type="GO" id="GO:0004519">
    <property type="term" value="F:endonuclease activity"/>
    <property type="evidence" value="ECO:0007669"/>
    <property type="project" value="UniProtKB-KW"/>
</dbReference>
<keyword evidence="4" id="KW-0378">Hydrolase</keyword>
<feature type="region of interest" description="Disordered" evidence="2">
    <location>
        <begin position="530"/>
        <end position="551"/>
    </location>
</feature>
<feature type="compositionally biased region" description="Gly residues" evidence="2">
    <location>
        <begin position="542"/>
        <end position="551"/>
    </location>
</feature>
<evidence type="ECO:0000313" key="4">
    <source>
        <dbReference type="EMBL" id="UUY46089.1"/>
    </source>
</evidence>
<dbReference type="Pfam" id="PF04471">
    <property type="entry name" value="Mrr_cat"/>
    <property type="match status" value="1"/>
</dbReference>
<sequence>MTEHDVEQLAGLLRAVVLDGRPLNFDGLRQHFVPAAFAPPKRRTKPVPLPRWGEYEPEAPRGWLGALGFGRRSYDAEVEAARKRFDEALRDHAREEHKRVGMLDAAQARHDERNQLEAARIEEWNARVEARRAAYRDRDVEAVEWFIDQVLAASMYPHGFPKVHQVSYQADTGDLLVEIDLPLEEVVPPARAYRYVKTRDEITPVPRPEKERHELYASVLAQTALRTVHEVFAADTDGVVSSVALNGHVATIDRATGREVHPCLITLQAGREEFGELVLTQVDPQACLKRLRSLISPNPYELEPVRPLVTFDLSKYRLMDGMDVVAGLDSRPVLMDLSPTEFEHLVRQLFEAIGLDSVNTRPSQDEGVDAVAMNTDPVMRGLCIIQAKRTTKVVPFESVSALAGVVEHKRAAKGILVTTSWFGRASEAFANYHGRLELLDGAHLVHLLKEHLDLDVIPGPVPPIGQAGHHGASVAGQCVVSGHTQQDGDTVSVSEVRASCERDGTWTTSRCDVPTAQILCEARIEGRGAHGYSSNPSSVGACNGGVGGTQT</sequence>
<organism evidence="4 5">
    <name type="scientific">Streptomyces yangpuensis</name>
    <dbReference type="NCBI Taxonomy" id="1648182"/>
    <lineage>
        <taxon>Bacteria</taxon>
        <taxon>Bacillati</taxon>
        <taxon>Actinomycetota</taxon>
        <taxon>Actinomycetes</taxon>
        <taxon>Kitasatosporales</taxon>
        <taxon>Streptomycetaceae</taxon>
        <taxon>Streptomyces</taxon>
    </lineage>
</organism>
<dbReference type="SUPFAM" id="SSF52980">
    <property type="entry name" value="Restriction endonuclease-like"/>
    <property type="match status" value="1"/>
</dbReference>
<dbReference type="PANTHER" id="PTHR30015:SF7">
    <property type="entry name" value="TYPE IV METHYL-DIRECTED RESTRICTION ENZYME ECOKMRR"/>
    <property type="match status" value="1"/>
</dbReference>
<evidence type="ECO:0000313" key="5">
    <source>
        <dbReference type="Proteomes" id="UP001057738"/>
    </source>
</evidence>
<protein>
    <submittedName>
        <fullName evidence="4">Restriction endonuclease</fullName>
    </submittedName>
</protein>
<dbReference type="InterPro" id="IPR007560">
    <property type="entry name" value="Restrct_endonuc_IV_Mrr"/>
</dbReference>
<evidence type="ECO:0000259" key="3">
    <source>
        <dbReference type="Pfam" id="PF04471"/>
    </source>
</evidence>
<dbReference type="PANTHER" id="PTHR30015">
    <property type="entry name" value="MRR RESTRICTION SYSTEM PROTEIN"/>
    <property type="match status" value="1"/>
</dbReference>
<dbReference type="Gene3D" id="3.40.1350.10">
    <property type="match status" value="1"/>
</dbReference>
<reference evidence="4" key="1">
    <citation type="submission" date="2022-08" db="EMBL/GenBank/DDBJ databases">
        <authorList>
            <person name="Tian L."/>
        </authorList>
    </citation>
    <scope>NUCLEOTIDE SEQUENCE</scope>
    <source>
        <strain evidence="4">CM253</strain>
    </source>
</reference>
<keyword evidence="5" id="KW-1185">Reference proteome</keyword>
<dbReference type="EMBL" id="CP102514">
    <property type="protein sequence ID" value="UUY46089.1"/>
    <property type="molecule type" value="Genomic_DNA"/>
</dbReference>
<keyword evidence="1" id="KW-0175">Coiled coil</keyword>
<gene>
    <name evidence="4" type="ORF">NRK68_02000</name>
</gene>
<proteinExistence type="predicted"/>
<dbReference type="InterPro" id="IPR011856">
    <property type="entry name" value="tRNA_endonuc-like_dom_sf"/>
</dbReference>
<feature type="domain" description="Restriction endonuclease type IV Mrr" evidence="3">
    <location>
        <begin position="336"/>
        <end position="448"/>
    </location>
</feature>
<name>A0ABY5PQ21_9ACTN</name>